<dbReference type="EMBL" id="JAOQIO010000123">
    <property type="protein sequence ID" value="MCU6797656.1"/>
    <property type="molecule type" value="Genomic_DNA"/>
</dbReference>
<dbReference type="SUPFAM" id="SSF53098">
    <property type="entry name" value="Ribonuclease H-like"/>
    <property type="match status" value="1"/>
</dbReference>
<dbReference type="Proteomes" id="UP001652445">
    <property type="component" value="Unassembled WGS sequence"/>
</dbReference>
<keyword evidence="2" id="KW-1185">Reference proteome</keyword>
<organism evidence="1 2">
    <name type="scientific">Paenibacillus baimaensis</name>
    <dbReference type="NCBI Taxonomy" id="2982185"/>
    <lineage>
        <taxon>Bacteria</taxon>
        <taxon>Bacillati</taxon>
        <taxon>Bacillota</taxon>
        <taxon>Bacilli</taxon>
        <taxon>Bacillales</taxon>
        <taxon>Paenibacillaceae</taxon>
        <taxon>Paenibacillus</taxon>
    </lineage>
</organism>
<proteinExistence type="predicted"/>
<reference evidence="1 2" key="1">
    <citation type="submission" date="2022-09" db="EMBL/GenBank/DDBJ databases">
        <authorList>
            <person name="Han X.L."/>
            <person name="Wang Q."/>
            <person name="Lu T."/>
        </authorList>
    </citation>
    <scope>NUCLEOTIDE SEQUENCE [LARGE SCALE GENOMIC DNA]</scope>
    <source>
        <strain evidence="1 2">WQ 127069</strain>
    </source>
</reference>
<evidence type="ECO:0000313" key="1">
    <source>
        <dbReference type="EMBL" id="MCU6797656.1"/>
    </source>
</evidence>
<protein>
    <submittedName>
        <fullName evidence="1">Transposase</fullName>
    </submittedName>
</protein>
<dbReference type="RefSeq" id="WP_262688402.1">
    <property type="nucleotide sequence ID" value="NZ_JAOQIO010000123.1"/>
</dbReference>
<name>A0ABT2USK6_9BACL</name>
<dbReference type="InterPro" id="IPR012337">
    <property type="entry name" value="RNaseH-like_sf"/>
</dbReference>
<comment type="caution">
    <text evidence="1">The sequence shown here is derived from an EMBL/GenBank/DDBJ whole genome shotgun (WGS) entry which is preliminary data.</text>
</comment>
<sequence>MKEQLSKRTQGYKRRLEAFSRKSEAAVALLDRAIQAGFTADFVLMDSWFTHSPLLRSLMSNGLHVISMIKDMKQRYRIGDKRMSLKELYATLPHLTKSEILGSISLKPTAGCRSS</sequence>
<gene>
    <name evidence="1" type="ORF">OB236_36590</name>
</gene>
<evidence type="ECO:0000313" key="2">
    <source>
        <dbReference type="Proteomes" id="UP001652445"/>
    </source>
</evidence>
<accession>A0ABT2USK6</accession>